<evidence type="ECO:0000313" key="3">
    <source>
        <dbReference type="Proteomes" id="UP000077134"/>
    </source>
</evidence>
<dbReference type="OrthoDB" id="9803187at2"/>
<evidence type="ECO:0000256" key="1">
    <source>
        <dbReference type="HAMAP-Rule" id="MF_00800"/>
    </source>
</evidence>
<name>A0A162KPC4_9BACL</name>
<evidence type="ECO:0000313" key="2">
    <source>
        <dbReference type="EMBL" id="OAB71713.1"/>
    </source>
</evidence>
<comment type="similarity">
    <text evidence="1">Belongs to the UPF0340 family.</text>
</comment>
<proteinExistence type="inferred from homology"/>
<dbReference type="Gene3D" id="3.40.50.10360">
    <property type="entry name" value="Hypothetical protein TT1679"/>
    <property type="match status" value="1"/>
</dbReference>
<dbReference type="NCBIfam" id="TIGR01440">
    <property type="entry name" value="TIGR01440 family protein"/>
    <property type="match status" value="1"/>
</dbReference>
<accession>A0A162KPC4</accession>
<reference evidence="2 3" key="1">
    <citation type="submission" date="2016-02" db="EMBL/GenBank/DDBJ databases">
        <title>Paenibacillus sp. LPB0068, isolated from Crassostrea gigas.</title>
        <authorList>
            <person name="Shin S.-K."/>
            <person name="Yi H."/>
        </authorList>
    </citation>
    <scope>NUCLEOTIDE SEQUENCE [LARGE SCALE GENOMIC DNA]</scope>
    <source>
        <strain evidence="2 3">LPB0068</strain>
    </source>
</reference>
<dbReference type="RefSeq" id="WP_068660226.1">
    <property type="nucleotide sequence ID" value="NZ_CP017770.1"/>
</dbReference>
<dbReference type="STRING" id="1763538.LPB68_13910"/>
<comment type="caution">
    <text evidence="2">The sequence shown here is derived from an EMBL/GenBank/DDBJ whole genome shotgun (WGS) entry which is preliminary data.</text>
</comment>
<sequence length="202" mass="21981">MDQGLQSTGVSLKDQVAQVVREVAESAQLGPGKILVVGTSTSEVVGSHIGTSGALEVANELLLGIEEVRKERGFYVVYQCCEHLNRSLVMERKLLEDLRLIEVAAVPYPKAGGSMASAAYRMMLEPCLAESVEAHAGIDIGETMIGMHLRRVAVPFRPSLRNIGQARVNAAYTRPKLIGGERAHYQLEETVSIQHDDSNHCD</sequence>
<dbReference type="InterPro" id="IPR006340">
    <property type="entry name" value="DUF436"/>
</dbReference>
<dbReference type="EMBL" id="LSFN01000036">
    <property type="protein sequence ID" value="OAB71713.1"/>
    <property type="molecule type" value="Genomic_DNA"/>
</dbReference>
<organism evidence="2 3">
    <name type="scientific">Paenibacillus crassostreae</name>
    <dbReference type="NCBI Taxonomy" id="1763538"/>
    <lineage>
        <taxon>Bacteria</taxon>
        <taxon>Bacillati</taxon>
        <taxon>Bacillota</taxon>
        <taxon>Bacilli</taxon>
        <taxon>Bacillales</taxon>
        <taxon>Paenibacillaceae</taxon>
        <taxon>Paenibacillus</taxon>
    </lineage>
</organism>
<dbReference type="KEGG" id="pcx:LPB68_13910"/>
<dbReference type="AlphaFoldDB" id="A0A162KPC4"/>
<dbReference type="Proteomes" id="UP000077134">
    <property type="component" value="Unassembled WGS sequence"/>
</dbReference>
<dbReference type="PIRSF" id="PIRSF007510">
    <property type="entry name" value="UCP007510"/>
    <property type="match status" value="1"/>
</dbReference>
<dbReference type="Pfam" id="PF04260">
    <property type="entry name" value="DUF436"/>
    <property type="match status" value="1"/>
</dbReference>
<dbReference type="SUPFAM" id="SSF110710">
    <property type="entry name" value="TTHA0583/YokD-like"/>
    <property type="match status" value="1"/>
</dbReference>
<dbReference type="InterPro" id="IPR028345">
    <property type="entry name" value="Antibiotic_NAT-like"/>
</dbReference>
<dbReference type="HAMAP" id="MF_00800">
    <property type="entry name" value="UPF0340"/>
    <property type="match status" value="1"/>
</dbReference>
<gene>
    <name evidence="2" type="ORF">PNBC_16980</name>
</gene>
<keyword evidence="3" id="KW-1185">Reference proteome</keyword>
<protein>
    <recommendedName>
        <fullName evidence="1">UPF0340 protein PNBC_16980</fullName>
    </recommendedName>
</protein>